<comment type="similarity">
    <text evidence="1">Belongs to the 4-hydroxybenzoyl-CoA thioesterase family.</text>
</comment>
<dbReference type="Proteomes" id="UP001155128">
    <property type="component" value="Unassembled WGS sequence"/>
</dbReference>
<proteinExistence type="inferred from homology"/>
<keyword evidence="4" id="KW-1185">Reference proteome</keyword>
<name>A0A9X2EES3_9SPHN</name>
<accession>A0A9X2EES3</accession>
<dbReference type="Pfam" id="PF13279">
    <property type="entry name" value="4HBT_2"/>
    <property type="match status" value="1"/>
</dbReference>
<dbReference type="GO" id="GO:0047617">
    <property type="term" value="F:fatty acyl-CoA hydrolase activity"/>
    <property type="evidence" value="ECO:0007669"/>
    <property type="project" value="TreeGrafter"/>
</dbReference>
<evidence type="ECO:0000313" key="4">
    <source>
        <dbReference type="Proteomes" id="UP001155128"/>
    </source>
</evidence>
<dbReference type="EMBL" id="JAMSHT010000001">
    <property type="protein sequence ID" value="MCM8556620.1"/>
    <property type="molecule type" value="Genomic_DNA"/>
</dbReference>
<dbReference type="Gene3D" id="3.10.129.10">
    <property type="entry name" value="Hotdog Thioesterase"/>
    <property type="match status" value="1"/>
</dbReference>
<dbReference type="InterPro" id="IPR029069">
    <property type="entry name" value="HotDog_dom_sf"/>
</dbReference>
<comment type="caution">
    <text evidence="3">The sequence shown here is derived from an EMBL/GenBank/DDBJ whole genome shotgun (WGS) entry which is preliminary data.</text>
</comment>
<keyword evidence="2" id="KW-0378">Hydrolase</keyword>
<dbReference type="RefSeq" id="WP_252111984.1">
    <property type="nucleotide sequence ID" value="NZ_JAMSHT010000001.1"/>
</dbReference>
<gene>
    <name evidence="3" type="ORF">NDO55_02140</name>
</gene>
<dbReference type="PANTHER" id="PTHR31793">
    <property type="entry name" value="4-HYDROXYBENZOYL-COA THIOESTERASE FAMILY MEMBER"/>
    <property type="match status" value="1"/>
</dbReference>
<evidence type="ECO:0000256" key="2">
    <source>
        <dbReference type="ARBA" id="ARBA00022801"/>
    </source>
</evidence>
<protein>
    <submittedName>
        <fullName evidence="3">Acyl-CoA thioesterase</fullName>
    </submittedName>
</protein>
<evidence type="ECO:0000313" key="3">
    <source>
        <dbReference type="EMBL" id="MCM8556620.1"/>
    </source>
</evidence>
<dbReference type="CDD" id="cd00586">
    <property type="entry name" value="4HBT"/>
    <property type="match status" value="1"/>
</dbReference>
<dbReference type="AlphaFoldDB" id="A0A9X2EES3"/>
<organism evidence="3 4">
    <name type="scientific">Sphingomicrobium sediminis</name>
    <dbReference type="NCBI Taxonomy" id="2950949"/>
    <lineage>
        <taxon>Bacteria</taxon>
        <taxon>Pseudomonadati</taxon>
        <taxon>Pseudomonadota</taxon>
        <taxon>Alphaproteobacteria</taxon>
        <taxon>Sphingomonadales</taxon>
        <taxon>Sphingomonadaceae</taxon>
        <taxon>Sphingomicrobium</taxon>
    </lineage>
</organism>
<reference evidence="3" key="1">
    <citation type="submission" date="2022-06" db="EMBL/GenBank/DDBJ databases">
        <title>Sphingomicrobium sedimins sp. nov., a marine bacterium isolated from tidal flat.</title>
        <authorList>
            <person name="Kim C.-H."/>
            <person name="Yoo Y."/>
            <person name="Kim J.-J."/>
        </authorList>
    </citation>
    <scope>NUCLEOTIDE SEQUENCE</scope>
    <source>
        <strain evidence="3">GRR-S6-50</strain>
    </source>
</reference>
<dbReference type="PANTHER" id="PTHR31793:SF27">
    <property type="entry name" value="NOVEL THIOESTERASE SUPERFAMILY DOMAIN AND SAPOSIN A-TYPE DOMAIN CONTAINING PROTEIN (0610012H03RIK)"/>
    <property type="match status" value="1"/>
</dbReference>
<dbReference type="SUPFAM" id="SSF54637">
    <property type="entry name" value="Thioesterase/thiol ester dehydrase-isomerase"/>
    <property type="match status" value="1"/>
</dbReference>
<evidence type="ECO:0000256" key="1">
    <source>
        <dbReference type="ARBA" id="ARBA00005953"/>
    </source>
</evidence>
<sequence>MVSRPEPRARDYYRRFHAMTTRWSDNDAYGHVNNSIHYLWFDSAVNAWMVEQGLLDVQQGDPIGLVVETGCRYFAPLAYPQSVEIGMRVARLGSSSVTWHLGIFAQGDDAPASEGHFTHVIVDRENRRPMPIPEDWRRAYEGLAE</sequence>
<dbReference type="InterPro" id="IPR050563">
    <property type="entry name" value="4-hydroxybenzoyl-CoA_TE"/>
</dbReference>